<keyword evidence="7" id="KW-1185">Reference proteome</keyword>
<feature type="transmembrane region" description="Helical" evidence="4">
    <location>
        <begin position="39"/>
        <end position="63"/>
    </location>
</feature>
<feature type="transmembrane region" description="Helical" evidence="4">
    <location>
        <begin position="12"/>
        <end position="33"/>
    </location>
</feature>
<keyword evidence="4" id="KW-1133">Transmembrane helix</keyword>
<feature type="domain" description="Signal transduction histidine kinase subgroup 3 dimerisation and phosphoacceptor" evidence="5">
    <location>
        <begin position="190"/>
        <end position="253"/>
    </location>
</feature>
<sequence>MAARPDTARKILIYWMDAVVAFVAVLSVVYTVAAVAEGTISPVIATISITCMLGFYGLFPFLLREAFDSRPRPTAKLLLAALFAVASLALLPLDADAANMWMQTEGLWLSAAALYLRPWATAGLMAAVVPGVTGYTVLTTGQAWQGVLLGSLFSSVAMVLTMLVWRWLWWVIRDAYKSREAKTRLAVAEERLRFARDLHDLLGHSLSVITLKSELAAKLADKDAGRAATEMAEVRALAVESLAEVQQAVHGYQALDLDEELAGVRAALEAAGARCDIVARADGLSPAAKALLAWAVREGGTNVLKHSKATRCAITIHGGVLEMLNDGVHEEPSPPGNGLRGLSERLATAGGSFSAAPTPAGEFLLRAAVPV</sequence>
<dbReference type="InterPro" id="IPR036890">
    <property type="entry name" value="HATPase_C_sf"/>
</dbReference>
<dbReference type="Gene3D" id="1.20.5.1930">
    <property type="match status" value="1"/>
</dbReference>
<keyword evidence="3" id="KW-0902">Two-component regulatory system</keyword>
<keyword evidence="1" id="KW-0808">Transferase</keyword>
<dbReference type="OrthoDB" id="5241784at2"/>
<dbReference type="EMBL" id="VCKY01000071">
    <property type="protein sequence ID" value="TMR18337.1"/>
    <property type="molecule type" value="Genomic_DNA"/>
</dbReference>
<evidence type="ECO:0000256" key="1">
    <source>
        <dbReference type="ARBA" id="ARBA00022679"/>
    </source>
</evidence>
<keyword evidence="2" id="KW-0418">Kinase</keyword>
<proteinExistence type="predicted"/>
<feature type="transmembrane region" description="Helical" evidence="4">
    <location>
        <begin position="75"/>
        <end position="93"/>
    </location>
</feature>
<comment type="caution">
    <text evidence="6">The sequence shown here is derived from an EMBL/GenBank/DDBJ whole genome shotgun (WGS) entry which is preliminary data.</text>
</comment>
<evidence type="ECO:0000259" key="5">
    <source>
        <dbReference type="Pfam" id="PF07730"/>
    </source>
</evidence>
<dbReference type="PANTHER" id="PTHR24421:SF63">
    <property type="entry name" value="SENSOR HISTIDINE KINASE DESK"/>
    <property type="match status" value="1"/>
</dbReference>
<evidence type="ECO:0000256" key="3">
    <source>
        <dbReference type="ARBA" id="ARBA00023012"/>
    </source>
</evidence>
<dbReference type="InterPro" id="IPR050482">
    <property type="entry name" value="Sensor_HK_TwoCompSys"/>
</dbReference>
<dbReference type="PANTHER" id="PTHR24421">
    <property type="entry name" value="NITRATE/NITRITE SENSOR PROTEIN NARX-RELATED"/>
    <property type="match status" value="1"/>
</dbReference>
<evidence type="ECO:0000256" key="2">
    <source>
        <dbReference type="ARBA" id="ARBA00022777"/>
    </source>
</evidence>
<accession>A0A5S4FGJ4</accession>
<dbReference type="CDD" id="cd16917">
    <property type="entry name" value="HATPase_UhpB-NarQ-NarX-like"/>
    <property type="match status" value="1"/>
</dbReference>
<dbReference type="Proteomes" id="UP000309128">
    <property type="component" value="Unassembled WGS sequence"/>
</dbReference>
<evidence type="ECO:0000256" key="4">
    <source>
        <dbReference type="SAM" id="Phobius"/>
    </source>
</evidence>
<dbReference type="RefSeq" id="WP_138667990.1">
    <property type="nucleotide sequence ID" value="NZ_VCKY01000071.1"/>
</dbReference>
<keyword evidence="4" id="KW-0472">Membrane</keyword>
<dbReference type="Pfam" id="PF07730">
    <property type="entry name" value="HisKA_3"/>
    <property type="match status" value="1"/>
</dbReference>
<feature type="transmembrane region" description="Helical" evidence="4">
    <location>
        <begin position="147"/>
        <end position="170"/>
    </location>
</feature>
<feature type="transmembrane region" description="Helical" evidence="4">
    <location>
        <begin position="113"/>
        <end position="135"/>
    </location>
</feature>
<reference evidence="6 7" key="1">
    <citation type="submission" date="2019-05" db="EMBL/GenBank/DDBJ databases">
        <title>Draft genome sequence of Nonomuraea turkmeniaca DSM 43926.</title>
        <authorList>
            <person name="Saricaoglu S."/>
            <person name="Isik K."/>
        </authorList>
    </citation>
    <scope>NUCLEOTIDE SEQUENCE [LARGE SCALE GENOMIC DNA]</scope>
    <source>
        <strain evidence="6 7">DSM 43926</strain>
    </source>
</reference>
<dbReference type="InterPro" id="IPR011712">
    <property type="entry name" value="Sig_transdc_His_kin_sub3_dim/P"/>
</dbReference>
<keyword evidence="4" id="KW-0812">Transmembrane</keyword>
<dbReference type="Gene3D" id="3.30.565.10">
    <property type="entry name" value="Histidine kinase-like ATPase, C-terminal domain"/>
    <property type="match status" value="1"/>
</dbReference>
<gene>
    <name evidence="6" type="ORF">ETD86_21745</name>
</gene>
<dbReference type="GO" id="GO:0016020">
    <property type="term" value="C:membrane"/>
    <property type="evidence" value="ECO:0007669"/>
    <property type="project" value="InterPro"/>
</dbReference>
<dbReference type="GO" id="GO:0000155">
    <property type="term" value="F:phosphorelay sensor kinase activity"/>
    <property type="evidence" value="ECO:0007669"/>
    <property type="project" value="InterPro"/>
</dbReference>
<dbReference type="AlphaFoldDB" id="A0A5S4FGJ4"/>
<evidence type="ECO:0000313" key="7">
    <source>
        <dbReference type="Proteomes" id="UP000309128"/>
    </source>
</evidence>
<protein>
    <recommendedName>
        <fullName evidence="5">Signal transduction histidine kinase subgroup 3 dimerisation and phosphoacceptor domain-containing protein</fullName>
    </recommendedName>
</protein>
<dbReference type="GO" id="GO:0046983">
    <property type="term" value="F:protein dimerization activity"/>
    <property type="evidence" value="ECO:0007669"/>
    <property type="project" value="InterPro"/>
</dbReference>
<evidence type="ECO:0000313" key="6">
    <source>
        <dbReference type="EMBL" id="TMR18337.1"/>
    </source>
</evidence>
<organism evidence="6 7">
    <name type="scientific">Nonomuraea turkmeniaca</name>
    <dbReference type="NCBI Taxonomy" id="103838"/>
    <lineage>
        <taxon>Bacteria</taxon>
        <taxon>Bacillati</taxon>
        <taxon>Actinomycetota</taxon>
        <taxon>Actinomycetes</taxon>
        <taxon>Streptosporangiales</taxon>
        <taxon>Streptosporangiaceae</taxon>
        <taxon>Nonomuraea</taxon>
    </lineage>
</organism>
<name>A0A5S4FGJ4_9ACTN</name>